<feature type="domain" description="NodB homology" evidence="3">
    <location>
        <begin position="61"/>
        <end position="242"/>
    </location>
</feature>
<dbReference type="EMBL" id="WVHT01000010">
    <property type="protein sequence ID" value="MXV52808.1"/>
    <property type="molecule type" value="Genomic_DNA"/>
</dbReference>
<dbReference type="SUPFAM" id="SSF88713">
    <property type="entry name" value="Glycoside hydrolase/deacetylase"/>
    <property type="match status" value="1"/>
</dbReference>
<keyword evidence="5" id="KW-1185">Reference proteome</keyword>
<proteinExistence type="predicted"/>
<evidence type="ECO:0000313" key="5">
    <source>
        <dbReference type="Proteomes" id="UP000466586"/>
    </source>
</evidence>
<evidence type="ECO:0000256" key="1">
    <source>
        <dbReference type="ARBA" id="ARBA00004613"/>
    </source>
</evidence>
<gene>
    <name evidence="4" type="ORF">GS399_17690</name>
</gene>
<organism evidence="4 5">
    <name type="scientific">Hufsiella arboris</name>
    <dbReference type="NCBI Taxonomy" id="2695275"/>
    <lineage>
        <taxon>Bacteria</taxon>
        <taxon>Pseudomonadati</taxon>
        <taxon>Bacteroidota</taxon>
        <taxon>Sphingobacteriia</taxon>
        <taxon>Sphingobacteriales</taxon>
        <taxon>Sphingobacteriaceae</taxon>
        <taxon>Hufsiella</taxon>
    </lineage>
</organism>
<dbReference type="GO" id="GO:0016810">
    <property type="term" value="F:hydrolase activity, acting on carbon-nitrogen (but not peptide) bonds"/>
    <property type="evidence" value="ECO:0007669"/>
    <property type="project" value="InterPro"/>
</dbReference>
<dbReference type="GO" id="GO:0005576">
    <property type="term" value="C:extracellular region"/>
    <property type="evidence" value="ECO:0007669"/>
    <property type="project" value="UniProtKB-SubCell"/>
</dbReference>
<dbReference type="InterPro" id="IPR011330">
    <property type="entry name" value="Glyco_hydro/deAcase_b/a-brl"/>
</dbReference>
<dbReference type="InterPro" id="IPR051398">
    <property type="entry name" value="Polysacch_Deacetylase"/>
</dbReference>
<dbReference type="PANTHER" id="PTHR34216:SF3">
    <property type="entry name" value="POLY-BETA-1,6-N-ACETYL-D-GLUCOSAMINE N-DEACETYLASE"/>
    <property type="match status" value="1"/>
</dbReference>
<name>A0A7K1YFF7_9SPHI</name>
<dbReference type="AlphaFoldDB" id="A0A7K1YFF7"/>
<dbReference type="Proteomes" id="UP000466586">
    <property type="component" value="Unassembled WGS sequence"/>
</dbReference>
<accession>A0A7K1YFF7</accession>
<evidence type="ECO:0000259" key="3">
    <source>
        <dbReference type="PROSITE" id="PS51677"/>
    </source>
</evidence>
<comment type="subcellular location">
    <subcellularLocation>
        <location evidence="1">Secreted</location>
    </subcellularLocation>
</comment>
<dbReference type="PROSITE" id="PS51677">
    <property type="entry name" value="NODB"/>
    <property type="match status" value="1"/>
</dbReference>
<dbReference type="Pfam" id="PF01522">
    <property type="entry name" value="Polysacc_deac_1"/>
    <property type="match status" value="1"/>
</dbReference>
<dbReference type="CDD" id="cd10918">
    <property type="entry name" value="CE4_NodB_like_5s_6s"/>
    <property type="match status" value="1"/>
</dbReference>
<protein>
    <submittedName>
        <fullName evidence="4">Polysaccharide deacetylase family protein</fullName>
    </submittedName>
</protein>
<sequence>MNIPILMLHHVGKNPDPSGKLMCIDNAKFKLLLDCIESQGYTTIVFEDLIRKNADNAILKKSVIISFDDCSAALFDFAIPELIRRKMRGVFYMPVFHMGNNNSWDIDEFNTAEVKLMDQGQLETLAKAGMEIGSHSYHHIRLAEESEVKCLEELVTSKTILEGILQKPVYSIAYPYSSVPQNYRKLMKSAGYLYGLCIYRAFQNRYTLRRIGIHQSDTKESMIRKLSKTYSWFRCFYDAIKR</sequence>
<evidence type="ECO:0000313" key="4">
    <source>
        <dbReference type="EMBL" id="MXV52808.1"/>
    </source>
</evidence>
<dbReference type="GO" id="GO:0005975">
    <property type="term" value="P:carbohydrate metabolic process"/>
    <property type="evidence" value="ECO:0007669"/>
    <property type="project" value="InterPro"/>
</dbReference>
<comment type="caution">
    <text evidence="4">The sequence shown here is derived from an EMBL/GenBank/DDBJ whole genome shotgun (WGS) entry which is preliminary data.</text>
</comment>
<dbReference type="Gene3D" id="3.20.20.370">
    <property type="entry name" value="Glycoside hydrolase/deacetylase"/>
    <property type="match status" value="1"/>
</dbReference>
<dbReference type="RefSeq" id="WP_160845986.1">
    <property type="nucleotide sequence ID" value="NZ_WVHT01000010.1"/>
</dbReference>
<dbReference type="PANTHER" id="PTHR34216">
    <property type="match status" value="1"/>
</dbReference>
<reference evidence="4 5" key="1">
    <citation type="submission" date="2019-11" db="EMBL/GenBank/DDBJ databases">
        <title>Pedobacter sp. HMF7647 Genome sequencing and assembly.</title>
        <authorList>
            <person name="Kang H."/>
            <person name="Kim H."/>
            <person name="Joh K."/>
        </authorList>
    </citation>
    <scope>NUCLEOTIDE SEQUENCE [LARGE SCALE GENOMIC DNA]</scope>
    <source>
        <strain evidence="4 5">HMF7647</strain>
    </source>
</reference>
<dbReference type="InterPro" id="IPR002509">
    <property type="entry name" value="NODB_dom"/>
</dbReference>
<evidence type="ECO:0000256" key="2">
    <source>
        <dbReference type="ARBA" id="ARBA00022729"/>
    </source>
</evidence>
<keyword evidence="2" id="KW-0732">Signal</keyword>